<evidence type="ECO:0008006" key="3">
    <source>
        <dbReference type="Google" id="ProtNLM"/>
    </source>
</evidence>
<proteinExistence type="predicted"/>
<keyword evidence="2" id="KW-1185">Reference proteome</keyword>
<sequence length="105" mass="12083">MALKGHMHLNVGSKPFQCPYFSRKFNLKGNMNRHMKVKHRIMDIGLDIHDPMTELTGTDPWELGSQQEMEGFLENAYAYAGVDDSSKARVLPWQVMKEMAYHQAV</sequence>
<organism evidence="1 2">
    <name type="scientific">Pipistrellus nathusii</name>
    <name type="common">Nathusius' pipistrelle</name>
    <dbReference type="NCBI Taxonomy" id="59473"/>
    <lineage>
        <taxon>Eukaryota</taxon>
        <taxon>Metazoa</taxon>
        <taxon>Chordata</taxon>
        <taxon>Craniata</taxon>
        <taxon>Vertebrata</taxon>
        <taxon>Euteleostomi</taxon>
        <taxon>Mammalia</taxon>
        <taxon>Eutheria</taxon>
        <taxon>Laurasiatheria</taxon>
        <taxon>Chiroptera</taxon>
        <taxon>Yangochiroptera</taxon>
        <taxon>Vespertilionidae</taxon>
        <taxon>Pipistrellus</taxon>
    </lineage>
</organism>
<dbReference type="SUPFAM" id="SSF57667">
    <property type="entry name" value="beta-beta-alpha zinc fingers"/>
    <property type="match status" value="1"/>
</dbReference>
<evidence type="ECO:0000313" key="1">
    <source>
        <dbReference type="EMBL" id="CAK6437128.1"/>
    </source>
</evidence>
<reference evidence="1" key="1">
    <citation type="submission" date="2023-12" db="EMBL/GenBank/DDBJ databases">
        <authorList>
            <person name="Brown T."/>
        </authorList>
    </citation>
    <scope>NUCLEOTIDE SEQUENCE</scope>
</reference>
<evidence type="ECO:0000313" key="2">
    <source>
        <dbReference type="Proteomes" id="UP001314169"/>
    </source>
</evidence>
<dbReference type="InterPro" id="IPR036236">
    <property type="entry name" value="Znf_C2H2_sf"/>
</dbReference>
<name>A0ABN9ZGM3_PIPNA</name>
<dbReference type="Proteomes" id="UP001314169">
    <property type="component" value="Chromosome 15"/>
</dbReference>
<gene>
    <name evidence="1" type="ORF">MPIPNATIZW_LOCUS5434</name>
</gene>
<dbReference type="EMBL" id="OY882872">
    <property type="protein sequence ID" value="CAK6437128.1"/>
    <property type="molecule type" value="Genomic_DNA"/>
</dbReference>
<protein>
    <recommendedName>
        <fullName evidence="3">C2H2-type domain-containing protein</fullName>
    </recommendedName>
</protein>
<dbReference type="Gene3D" id="3.30.160.60">
    <property type="entry name" value="Classic Zinc Finger"/>
    <property type="match status" value="1"/>
</dbReference>
<accession>A0ABN9ZGM3</accession>